<sequence>MTRTLHAWLEGVYAGRFTRDSTGLVQFQYHTVTSTPSISLSLPREGKPSRRAAGNFLENLLPDHLHIRKQMADAYGIETTDTFDLLEVAGGDVAGGLLLSAHEVQPTADPLILDPATDGDIAARIAAIKRTPDAWIGSRSPARFSLAGTQGKFALSQVGEEWYWSNATVPSTHILKPARPNLPGLEAAEAAALGLAAETGIGAPPAQVLRIKDQTTYVVERFDRDRSGQIAARIHTEDLAQAMGKGPDDKYGVTAAQVIQLLRQRVGIDAAYAFIGQLAFNTFIGNADAHAKNYSLMIRPDGISLTPMYDIVPVGLYPAFDQKLAMRIGGAQRAPEVGLQHWRKLARTTSLDEERVDTIVTGLARSIAEAIDSTTLGLEPAQAARLRELIHRNVDRFS</sequence>
<name>A0A846XTV4_9NOCA</name>
<comment type="caution">
    <text evidence="6">The sequence shown here is derived from an EMBL/GenBank/DDBJ whole genome shotgun (WGS) entry which is preliminary data.</text>
</comment>
<dbReference type="InterPro" id="IPR012893">
    <property type="entry name" value="HipA-like_C"/>
</dbReference>
<dbReference type="Pfam" id="PF13657">
    <property type="entry name" value="Couple_hipA"/>
    <property type="match status" value="1"/>
</dbReference>
<dbReference type="RefSeq" id="WP_067871635.1">
    <property type="nucleotide sequence ID" value="NZ_JAAXOP010000004.1"/>
</dbReference>
<organism evidence="6 7">
    <name type="scientific">Nocardia vermiculata</name>
    <dbReference type="NCBI Taxonomy" id="257274"/>
    <lineage>
        <taxon>Bacteria</taxon>
        <taxon>Bacillati</taxon>
        <taxon>Actinomycetota</taxon>
        <taxon>Actinomycetes</taxon>
        <taxon>Mycobacteriales</taxon>
        <taxon>Nocardiaceae</taxon>
        <taxon>Nocardia</taxon>
    </lineage>
</organism>
<dbReference type="Proteomes" id="UP000565711">
    <property type="component" value="Unassembled WGS sequence"/>
</dbReference>
<dbReference type="GO" id="GO:0005829">
    <property type="term" value="C:cytosol"/>
    <property type="evidence" value="ECO:0007669"/>
    <property type="project" value="TreeGrafter"/>
</dbReference>
<dbReference type="Gene3D" id="1.10.1070.20">
    <property type="match status" value="1"/>
</dbReference>
<dbReference type="PANTHER" id="PTHR37419:SF1">
    <property type="entry name" value="SERINE_THREONINE-PROTEIN KINASE TOXIN HIPA"/>
    <property type="match status" value="1"/>
</dbReference>
<comment type="similarity">
    <text evidence="1">Belongs to the HipA Ser/Thr kinase family.</text>
</comment>
<proteinExistence type="inferred from homology"/>
<evidence type="ECO:0000256" key="1">
    <source>
        <dbReference type="ARBA" id="ARBA00010164"/>
    </source>
</evidence>
<dbReference type="EMBL" id="JAAXOP010000004">
    <property type="protein sequence ID" value="NKY50536.1"/>
    <property type="molecule type" value="Genomic_DNA"/>
</dbReference>
<dbReference type="InterPro" id="IPR017508">
    <property type="entry name" value="HipA_N1"/>
</dbReference>
<keyword evidence="7" id="KW-1185">Reference proteome</keyword>
<gene>
    <name evidence="6" type="ORF">HGA08_09970</name>
</gene>
<evidence type="ECO:0000313" key="6">
    <source>
        <dbReference type="EMBL" id="NKY50536.1"/>
    </source>
</evidence>
<dbReference type="InterPro" id="IPR052028">
    <property type="entry name" value="HipA_Ser/Thr_kinase"/>
</dbReference>
<dbReference type="Pfam" id="PF07804">
    <property type="entry name" value="HipA_C"/>
    <property type="match status" value="1"/>
</dbReference>
<keyword evidence="2" id="KW-0808">Transferase</keyword>
<protein>
    <submittedName>
        <fullName evidence="6">Type II toxin-antitoxin system HipA family toxin</fullName>
    </submittedName>
</protein>
<dbReference type="AlphaFoldDB" id="A0A846XTV4"/>
<evidence type="ECO:0000259" key="5">
    <source>
        <dbReference type="Pfam" id="PF13657"/>
    </source>
</evidence>
<evidence type="ECO:0000256" key="3">
    <source>
        <dbReference type="ARBA" id="ARBA00022777"/>
    </source>
</evidence>
<evidence type="ECO:0000259" key="4">
    <source>
        <dbReference type="Pfam" id="PF07804"/>
    </source>
</evidence>
<dbReference type="PANTHER" id="PTHR37419">
    <property type="entry name" value="SERINE/THREONINE-PROTEIN KINASE TOXIN HIPA"/>
    <property type="match status" value="1"/>
</dbReference>
<accession>A0A846XTV4</accession>
<dbReference type="GO" id="GO:0004674">
    <property type="term" value="F:protein serine/threonine kinase activity"/>
    <property type="evidence" value="ECO:0007669"/>
    <property type="project" value="TreeGrafter"/>
</dbReference>
<reference evidence="6 7" key="1">
    <citation type="submission" date="2020-04" db="EMBL/GenBank/DDBJ databases">
        <title>MicrobeNet Type strains.</title>
        <authorList>
            <person name="Nicholson A.C."/>
        </authorList>
    </citation>
    <scope>NUCLEOTIDE SEQUENCE [LARGE SCALE GENOMIC DNA]</scope>
    <source>
        <strain evidence="6 7">JCM 12354</strain>
    </source>
</reference>
<evidence type="ECO:0000313" key="7">
    <source>
        <dbReference type="Proteomes" id="UP000565711"/>
    </source>
</evidence>
<keyword evidence="3" id="KW-0418">Kinase</keyword>
<evidence type="ECO:0000256" key="2">
    <source>
        <dbReference type="ARBA" id="ARBA00022679"/>
    </source>
</evidence>
<feature type="domain" description="HipA-like C-terminal" evidence="4">
    <location>
        <begin position="144"/>
        <end position="370"/>
    </location>
</feature>
<dbReference type="NCBIfam" id="TIGR03071">
    <property type="entry name" value="couple_hipA"/>
    <property type="match status" value="1"/>
</dbReference>
<feature type="domain" description="HipA N-terminal subdomain 1" evidence="5">
    <location>
        <begin position="5"/>
        <end position="97"/>
    </location>
</feature>